<evidence type="ECO:0000256" key="3">
    <source>
        <dbReference type="ARBA" id="ARBA00022729"/>
    </source>
</evidence>
<feature type="active site" description="Charge relay system" evidence="6">
    <location>
        <position position="157"/>
    </location>
</feature>
<dbReference type="SUPFAM" id="SSF52743">
    <property type="entry name" value="Subtilisin-like"/>
    <property type="match status" value="1"/>
</dbReference>
<name>A0ABT5NFF0_9PSED</name>
<feature type="active site" description="Charge relay system" evidence="6">
    <location>
        <position position="100"/>
    </location>
</feature>
<dbReference type="Pfam" id="PF03797">
    <property type="entry name" value="Autotransporter"/>
    <property type="match status" value="1"/>
</dbReference>
<sequence>MKLRKVTVNVKQRGFHSAIPTGPGYPLKALSRVPYGALLCCLASLGTAQAAPYVETGKLGDVASWRSNEFKADWGLGAVNADVAYAAGYSGKGVKLGIFDQPVYALHPEFSSPGKVQTLVTEGIRQYTDPYIPVKAGDPFRYDGTPSQGSNGKLGDHGTHVGGIAAGDRNGGPMHGVAYNAQILSAENGDPGPEDGIILGNDGAVYQAGWDSLVANGARIINNSWGIGIGDQFAQGGKDPASPHFGLSEAQAQFDQIKPLLGTAAGGAYSGAINAARSGVLTIFAAGNDYNLNNPDAISGLAYFVPEIAPNWLSVAALQRNPDVNSPNPYVISTFSSRCGYAASICVSAPGTAIYSSVMVGTTVDNMNLGWNNKSGTSMAAPHVAGAAAVLMERFPYMSGEQISTLLKTTATDLGAPGIDSLYGWGMINLGKAVNGPGMFITAEDIPAEFRIDGGYGSGQFVADLPGVGAVVDAGKPTERLCTDVHCGRDVWSNNISGHGGLTKQGIGTLVLTGSNTYSGPTLVNQGLLAVNGSLTSQVTVSNSGVLGGAGSIGALNAKSGGTVAPGNSIGTLNVAGDVNFDAGSTYAVELSTTSSDRIVAGGKATLNGGTVTLALENSPTLLSQPEAQSLIGRQYNILQAAGGITGSFASVLPNYLFVGGNLNYGANGVQLDVARTANSFASVAATDNQRAVAAAAEQLGAGNGVYESLLLAPSAASAQGAFQQLSGEIYPALETALVNDNRYLREAVGERLQQGEMGTSAQTLDSRGNVWIKALGAWGKTDSASDTAGYTTSIGGLLAGVDGALDDDTRLGLVAGYSDTSLNMGDGTHSRASVDSYHFGAYAGHDIGAWRLSGGATYSWHRADVTRELQYGEVAGKQKAKVDARSTQVFTEAAYRLNLQPLALEPFANLAYVHLDSDGFSEKGDAAALKGGDDTRDLVLSTLGVRALKTFNVTDHQALDVSGTLGWQHNLSATDSERHLEFASGSTAFAVESSPMVRDAALVGARASLALTKDARLNFDYNGLLASKEKIHGVGLSLDWAF</sequence>
<protein>
    <submittedName>
        <fullName evidence="8">Autotransporter domain-containing protein</fullName>
    </submittedName>
</protein>
<dbReference type="InterPro" id="IPR000209">
    <property type="entry name" value="Peptidase_S8/S53_dom"/>
</dbReference>
<evidence type="ECO:0000313" key="9">
    <source>
        <dbReference type="Proteomes" id="UP001148189"/>
    </source>
</evidence>
<evidence type="ECO:0000256" key="2">
    <source>
        <dbReference type="ARBA" id="ARBA00022670"/>
    </source>
</evidence>
<feature type="active site" description="Charge relay system" evidence="6">
    <location>
        <position position="378"/>
    </location>
</feature>
<gene>
    <name evidence="8" type="ORF">M5G21_19185</name>
</gene>
<comment type="caution">
    <text evidence="8">The sequence shown here is derived from an EMBL/GenBank/DDBJ whole genome shotgun (WGS) entry which is preliminary data.</text>
</comment>
<keyword evidence="2 6" id="KW-0645">Protease</keyword>
<dbReference type="PROSITE" id="PS00137">
    <property type="entry name" value="SUBTILASE_HIS"/>
    <property type="match status" value="1"/>
</dbReference>
<reference evidence="8" key="1">
    <citation type="submission" date="2022-05" db="EMBL/GenBank/DDBJ databases">
        <title>Novel Pseudomonas spp. Isolated from a Rainbow Trout Aquaculture Facility.</title>
        <authorList>
            <person name="Testerman T."/>
            <person name="Graf J."/>
        </authorList>
    </citation>
    <scope>NUCLEOTIDE SEQUENCE</scope>
    <source>
        <strain evidence="8">ID1050</strain>
    </source>
</reference>
<dbReference type="NCBIfam" id="TIGR02601">
    <property type="entry name" value="autotrns_rpt"/>
    <property type="match status" value="1"/>
</dbReference>
<dbReference type="InterPro" id="IPR006315">
    <property type="entry name" value="OM_autotransptr_brl_dom"/>
</dbReference>
<dbReference type="PRINTS" id="PR00723">
    <property type="entry name" value="SUBTILISIN"/>
</dbReference>
<dbReference type="PROSITE" id="PS00138">
    <property type="entry name" value="SUBTILASE_SER"/>
    <property type="match status" value="1"/>
</dbReference>
<keyword evidence="3" id="KW-0732">Signal</keyword>
<dbReference type="InterPro" id="IPR050131">
    <property type="entry name" value="Peptidase_S8_subtilisin-like"/>
</dbReference>
<dbReference type="NCBIfam" id="TIGR01414">
    <property type="entry name" value="autotrans_barl"/>
    <property type="match status" value="1"/>
</dbReference>
<evidence type="ECO:0000256" key="5">
    <source>
        <dbReference type="ARBA" id="ARBA00022825"/>
    </source>
</evidence>
<proteinExistence type="inferred from homology"/>
<comment type="similarity">
    <text evidence="1 6">Belongs to the peptidase S8 family.</text>
</comment>
<accession>A0ABT5NFF0</accession>
<dbReference type="InterPro" id="IPR023828">
    <property type="entry name" value="Peptidase_S8_Ser-AS"/>
</dbReference>
<dbReference type="InterPro" id="IPR022398">
    <property type="entry name" value="Peptidase_S8_His-AS"/>
</dbReference>
<organism evidence="8 9">
    <name type="scientific">Pseudomonas shahriarae</name>
    <dbReference type="NCBI Taxonomy" id="2745512"/>
    <lineage>
        <taxon>Bacteria</taxon>
        <taxon>Pseudomonadati</taxon>
        <taxon>Pseudomonadota</taxon>
        <taxon>Gammaproteobacteria</taxon>
        <taxon>Pseudomonadales</taxon>
        <taxon>Pseudomonadaceae</taxon>
        <taxon>Pseudomonas</taxon>
    </lineage>
</organism>
<dbReference type="InterPro" id="IPR034061">
    <property type="entry name" value="Peptidases_S8_Autotransporter"/>
</dbReference>
<evidence type="ECO:0000259" key="7">
    <source>
        <dbReference type="PROSITE" id="PS51208"/>
    </source>
</evidence>
<dbReference type="PROSITE" id="PS51892">
    <property type="entry name" value="SUBTILASE"/>
    <property type="match status" value="1"/>
</dbReference>
<evidence type="ECO:0000256" key="4">
    <source>
        <dbReference type="ARBA" id="ARBA00022801"/>
    </source>
</evidence>
<dbReference type="InterPro" id="IPR005546">
    <property type="entry name" value="Autotransporte_beta"/>
</dbReference>
<dbReference type="Pfam" id="PF12951">
    <property type="entry name" value="PATR"/>
    <property type="match status" value="1"/>
</dbReference>
<dbReference type="PANTHER" id="PTHR43806:SF11">
    <property type="entry name" value="CEREVISIN-RELATED"/>
    <property type="match status" value="1"/>
</dbReference>
<dbReference type="InterPro" id="IPR036709">
    <property type="entry name" value="Autotransporte_beta_dom_sf"/>
</dbReference>
<dbReference type="InterPro" id="IPR015500">
    <property type="entry name" value="Peptidase_S8_subtilisin-rel"/>
</dbReference>
<keyword evidence="9" id="KW-1185">Reference proteome</keyword>
<evidence type="ECO:0000313" key="8">
    <source>
        <dbReference type="EMBL" id="MDD0987086.1"/>
    </source>
</evidence>
<dbReference type="SMART" id="SM00869">
    <property type="entry name" value="Autotransporter"/>
    <property type="match status" value="1"/>
</dbReference>
<dbReference type="InterPro" id="IPR013425">
    <property type="entry name" value="Autotrns_rpt"/>
</dbReference>
<dbReference type="Pfam" id="PF00082">
    <property type="entry name" value="Peptidase_S8"/>
    <property type="match status" value="1"/>
</dbReference>
<keyword evidence="4 6" id="KW-0378">Hydrolase</keyword>
<dbReference type="Gene3D" id="2.40.128.130">
    <property type="entry name" value="Autotransporter beta-domain"/>
    <property type="match status" value="1"/>
</dbReference>
<dbReference type="Proteomes" id="UP001148189">
    <property type="component" value="Unassembled WGS sequence"/>
</dbReference>
<keyword evidence="5 6" id="KW-0720">Serine protease</keyword>
<dbReference type="RefSeq" id="WP_273865626.1">
    <property type="nucleotide sequence ID" value="NZ_JAMDHD010000029.1"/>
</dbReference>
<evidence type="ECO:0000256" key="1">
    <source>
        <dbReference type="ARBA" id="ARBA00011073"/>
    </source>
</evidence>
<dbReference type="EMBL" id="JAMDHD010000029">
    <property type="protein sequence ID" value="MDD0987086.1"/>
    <property type="molecule type" value="Genomic_DNA"/>
</dbReference>
<dbReference type="SUPFAM" id="SSF103515">
    <property type="entry name" value="Autotransporter"/>
    <property type="match status" value="1"/>
</dbReference>
<dbReference type="InterPro" id="IPR036852">
    <property type="entry name" value="Peptidase_S8/S53_dom_sf"/>
</dbReference>
<evidence type="ECO:0000256" key="6">
    <source>
        <dbReference type="PROSITE-ProRule" id="PRU01240"/>
    </source>
</evidence>
<dbReference type="PANTHER" id="PTHR43806">
    <property type="entry name" value="PEPTIDASE S8"/>
    <property type="match status" value="1"/>
</dbReference>
<feature type="domain" description="Autotransporter" evidence="7">
    <location>
        <begin position="764"/>
        <end position="1043"/>
    </location>
</feature>
<dbReference type="PROSITE" id="PS51208">
    <property type="entry name" value="AUTOTRANSPORTER"/>
    <property type="match status" value="1"/>
</dbReference>
<dbReference type="CDD" id="cd04848">
    <property type="entry name" value="Peptidases_S8_Autotransporter_serine_protease_like"/>
    <property type="match status" value="1"/>
</dbReference>
<dbReference type="Gene3D" id="3.40.50.200">
    <property type="entry name" value="Peptidase S8/S53 domain"/>
    <property type="match status" value="1"/>
</dbReference>